<name>A0A267DTY6_9PLAT</name>
<comment type="similarity">
    <text evidence="1">Belongs to the ligand-gated ion channel (TC 1.A.9) family. Acetylcholine receptor (TC 1.A.9.1) subfamily.</text>
</comment>
<keyword evidence="15 17" id="KW-0407">Ion channel</keyword>
<dbReference type="Pfam" id="PF02932">
    <property type="entry name" value="Neur_chan_memb"/>
    <property type="match status" value="1"/>
</dbReference>
<dbReference type="AlphaFoldDB" id="A0A267DTY6"/>
<evidence type="ECO:0000313" key="21">
    <source>
        <dbReference type="EMBL" id="PAA52107.1"/>
    </source>
</evidence>
<dbReference type="Proteomes" id="UP000215902">
    <property type="component" value="Unassembled WGS sequence"/>
</dbReference>
<keyword evidence="22" id="KW-1185">Reference proteome</keyword>
<evidence type="ECO:0000256" key="14">
    <source>
        <dbReference type="ARBA" id="ARBA00023286"/>
    </source>
</evidence>
<keyword evidence="5 17" id="KW-0732">Signal</keyword>
<accession>A0A267DTY6</accession>
<dbReference type="OrthoDB" id="5975154at2759"/>
<comment type="subcellular location">
    <subcellularLocation>
        <location evidence="16">Postsynaptic cell membrane</location>
        <topology evidence="16">Multi-pass membrane protein</topology>
    </subcellularLocation>
</comment>
<dbReference type="InterPro" id="IPR006201">
    <property type="entry name" value="Neur_channel"/>
</dbReference>
<evidence type="ECO:0000259" key="20">
    <source>
        <dbReference type="Pfam" id="PF02932"/>
    </source>
</evidence>
<feature type="domain" description="Neurotransmitter-gated ion-channel transmembrane" evidence="20">
    <location>
        <begin position="252"/>
        <end position="525"/>
    </location>
</feature>
<keyword evidence="2 17" id="KW-0813">Transport</keyword>
<keyword evidence="14" id="KW-1071">Ligand-gated ion channel</keyword>
<dbReference type="PRINTS" id="PR00252">
    <property type="entry name" value="NRIONCHANNEL"/>
</dbReference>
<gene>
    <name evidence="21" type="ORF">BOX15_Mlig023922g2</name>
</gene>
<sequence length="556" mass="63319">MKRSRWQLAVLHLLLTLMGGCLANPDAKRLYDDLLVKTDYNKLIRPVNNNSKTLTVYLGLKLSQLIDVDEKNQIMTTNVWLREVWYDSKLTWDPAKYHGVSTLYIPSEHIWLPDIVLYNNADGNYEVTLMTKASLKSTGKILWEPPAIYKSSCQIDVEFFPFDSQECTMKFGSWTYDGLQVDLRHIQQANTSQWEVDYGIDLETFYESTEWDVMRVPARRNEKTYPCCPEPYPDITFTIVLRRKTLFYTVNLIIPCVAISFLTVMVFYLPSDSGEKITLCISILLALTVFFLLLAETIPPTSLVVPLIGKYLLFTMILVTLSIVVTVVVLNVHFRGPSTHRMAPWVRRLFLESLPELLLMPRPSMHERLQDLGRATLNRSRASVPQSPPPATWHQQQQQQQQPLLHSSGEQRPDAASAGTSPEVGRRRRLARDLEVLLLNSSDEARNSRNMAAAAAASSASGQKQPRFKRDVHAALDGVEFIARHLKQDDVEKSIKEDWKFVAMVLDRLFLWIFSIACILGTIGIILQAPSLYDGNLPIDLKNLSHLSEQSILNEI</sequence>
<dbReference type="GO" id="GO:0022848">
    <property type="term" value="F:acetylcholine-gated monoatomic cation-selective channel activity"/>
    <property type="evidence" value="ECO:0007669"/>
    <property type="project" value="InterPro"/>
</dbReference>
<dbReference type="PANTHER" id="PTHR18945">
    <property type="entry name" value="NEUROTRANSMITTER GATED ION CHANNEL"/>
    <property type="match status" value="1"/>
</dbReference>
<evidence type="ECO:0000313" key="22">
    <source>
        <dbReference type="Proteomes" id="UP000215902"/>
    </source>
</evidence>
<evidence type="ECO:0000256" key="9">
    <source>
        <dbReference type="ARBA" id="ARBA00023136"/>
    </source>
</evidence>
<evidence type="ECO:0000256" key="13">
    <source>
        <dbReference type="ARBA" id="ARBA00023257"/>
    </source>
</evidence>
<feature type="transmembrane region" description="Helical" evidence="17">
    <location>
        <begin position="311"/>
        <end position="332"/>
    </location>
</feature>
<evidence type="ECO:0000256" key="10">
    <source>
        <dbReference type="ARBA" id="ARBA00023157"/>
    </source>
</evidence>
<evidence type="ECO:0000259" key="19">
    <source>
        <dbReference type="Pfam" id="PF02931"/>
    </source>
</evidence>
<dbReference type="FunFam" id="2.70.170.10:FF:000013">
    <property type="entry name" value="Acetylcholine receptor subunit alpha"/>
    <property type="match status" value="1"/>
</dbReference>
<dbReference type="InterPro" id="IPR002394">
    <property type="entry name" value="Nicotinic_acetylcholine_rcpt"/>
</dbReference>
<dbReference type="FunFam" id="1.20.58.390:FF:000022">
    <property type="entry name" value="Nicotinic acetylcholine receptor subunit alpha4"/>
    <property type="match status" value="1"/>
</dbReference>
<keyword evidence="10" id="KW-1015">Disulfide bond</keyword>
<dbReference type="InterPro" id="IPR038050">
    <property type="entry name" value="Neuro_actylchol_rec"/>
</dbReference>
<evidence type="ECO:0000256" key="8">
    <source>
        <dbReference type="ARBA" id="ARBA00023065"/>
    </source>
</evidence>
<dbReference type="Gene3D" id="1.20.58.390">
    <property type="entry name" value="Neurotransmitter-gated ion-channel transmembrane domain"/>
    <property type="match status" value="2"/>
</dbReference>
<proteinExistence type="inferred from homology"/>
<dbReference type="InterPro" id="IPR006029">
    <property type="entry name" value="Neurotrans-gated_channel_TM"/>
</dbReference>
<evidence type="ECO:0000256" key="7">
    <source>
        <dbReference type="ARBA" id="ARBA00023018"/>
    </source>
</evidence>
<keyword evidence="9 17" id="KW-0472">Membrane</keyword>
<feature type="domain" description="Neurotransmitter-gated ion-channel ligand-binding" evidence="19">
    <location>
        <begin position="28"/>
        <end position="245"/>
    </location>
</feature>
<dbReference type="SUPFAM" id="SSF63712">
    <property type="entry name" value="Nicotinic receptor ligand binding domain-like"/>
    <property type="match status" value="1"/>
</dbReference>
<dbReference type="InterPro" id="IPR036719">
    <property type="entry name" value="Neuro-gated_channel_TM_sf"/>
</dbReference>
<feature type="chain" id="PRO_5022269621" evidence="17">
    <location>
        <begin position="24"/>
        <end position="556"/>
    </location>
</feature>
<organism evidence="21 22">
    <name type="scientific">Macrostomum lignano</name>
    <dbReference type="NCBI Taxonomy" id="282301"/>
    <lineage>
        <taxon>Eukaryota</taxon>
        <taxon>Metazoa</taxon>
        <taxon>Spiralia</taxon>
        <taxon>Lophotrochozoa</taxon>
        <taxon>Platyhelminthes</taxon>
        <taxon>Rhabditophora</taxon>
        <taxon>Macrostomorpha</taxon>
        <taxon>Macrostomida</taxon>
        <taxon>Macrostomidae</taxon>
        <taxon>Macrostomum</taxon>
    </lineage>
</organism>
<dbReference type="InterPro" id="IPR036734">
    <property type="entry name" value="Neur_chan_lig-bd_sf"/>
</dbReference>
<dbReference type="InterPro" id="IPR018000">
    <property type="entry name" value="Neurotransmitter_ion_chnl_CS"/>
</dbReference>
<protein>
    <submittedName>
        <fullName evidence="21">Uncharacterized protein</fullName>
    </submittedName>
</protein>
<dbReference type="STRING" id="282301.A0A267DTY6"/>
<evidence type="ECO:0000256" key="3">
    <source>
        <dbReference type="ARBA" id="ARBA00022475"/>
    </source>
</evidence>
<keyword evidence="4 17" id="KW-0812">Transmembrane</keyword>
<dbReference type="Gene3D" id="2.70.170.10">
    <property type="entry name" value="Neurotransmitter-gated ion-channel ligand-binding domain"/>
    <property type="match status" value="1"/>
</dbReference>
<feature type="transmembrane region" description="Helical" evidence="17">
    <location>
        <begin position="277"/>
        <end position="299"/>
    </location>
</feature>
<dbReference type="Pfam" id="PF02931">
    <property type="entry name" value="Neur_chan_LBD"/>
    <property type="match status" value="1"/>
</dbReference>
<keyword evidence="7" id="KW-0770">Synapse</keyword>
<evidence type="ECO:0000256" key="1">
    <source>
        <dbReference type="ARBA" id="ARBA00009237"/>
    </source>
</evidence>
<evidence type="ECO:0000256" key="17">
    <source>
        <dbReference type="RuleBase" id="RU000687"/>
    </source>
</evidence>
<keyword evidence="12" id="KW-0325">Glycoprotein</keyword>
<keyword evidence="8 17" id="KW-0406">Ion transport</keyword>
<feature type="transmembrane region" description="Helical" evidence="17">
    <location>
        <begin position="246"/>
        <end position="270"/>
    </location>
</feature>
<dbReference type="SUPFAM" id="SSF90112">
    <property type="entry name" value="Neurotransmitter-gated ion-channel transmembrane pore"/>
    <property type="match status" value="1"/>
</dbReference>
<dbReference type="GO" id="GO:0004888">
    <property type="term" value="F:transmembrane signaling receptor activity"/>
    <property type="evidence" value="ECO:0007669"/>
    <property type="project" value="InterPro"/>
</dbReference>
<dbReference type="PRINTS" id="PR00254">
    <property type="entry name" value="NICOTINICR"/>
</dbReference>
<reference evidence="21 22" key="1">
    <citation type="submission" date="2017-06" db="EMBL/GenBank/DDBJ databases">
        <title>A platform for efficient transgenesis in Macrostomum lignano, a flatworm model organism for stem cell research.</title>
        <authorList>
            <person name="Berezikov E."/>
        </authorList>
    </citation>
    <scope>NUCLEOTIDE SEQUENCE [LARGE SCALE GENOMIC DNA]</scope>
    <source>
        <strain evidence="21">DV1</strain>
        <tissue evidence="21">Whole organism</tissue>
    </source>
</reference>
<feature type="transmembrane region" description="Helical" evidence="17">
    <location>
        <begin position="509"/>
        <end position="529"/>
    </location>
</feature>
<keyword evidence="13" id="KW-0628">Postsynaptic cell membrane</keyword>
<evidence type="ECO:0000256" key="5">
    <source>
        <dbReference type="ARBA" id="ARBA00022729"/>
    </source>
</evidence>
<keyword evidence="11" id="KW-0675">Receptor</keyword>
<evidence type="ECO:0000256" key="16">
    <source>
        <dbReference type="ARBA" id="ARBA00034104"/>
    </source>
</evidence>
<dbReference type="InterPro" id="IPR006202">
    <property type="entry name" value="Neur_chan_lig-bd"/>
</dbReference>
<dbReference type="GO" id="GO:0045211">
    <property type="term" value="C:postsynaptic membrane"/>
    <property type="evidence" value="ECO:0007669"/>
    <property type="project" value="UniProtKB-SubCell"/>
</dbReference>
<evidence type="ECO:0000256" key="6">
    <source>
        <dbReference type="ARBA" id="ARBA00022989"/>
    </source>
</evidence>
<dbReference type="CDD" id="cd19031">
    <property type="entry name" value="LGIC_ECD_nAChR_proto_alpha-like"/>
    <property type="match status" value="1"/>
</dbReference>
<keyword evidence="6 17" id="KW-1133">Transmembrane helix</keyword>
<evidence type="ECO:0000256" key="2">
    <source>
        <dbReference type="ARBA" id="ARBA00022448"/>
    </source>
</evidence>
<dbReference type="FunFam" id="1.20.58.390:FF:000012">
    <property type="entry name" value="Acetylcholine receptor subunit alpha-like"/>
    <property type="match status" value="1"/>
</dbReference>
<dbReference type="GO" id="GO:0007271">
    <property type="term" value="P:synaptic transmission, cholinergic"/>
    <property type="evidence" value="ECO:0007669"/>
    <property type="project" value="UniProtKB-ARBA"/>
</dbReference>
<evidence type="ECO:0000256" key="4">
    <source>
        <dbReference type="ARBA" id="ARBA00022692"/>
    </source>
</evidence>
<dbReference type="NCBIfam" id="TIGR00860">
    <property type="entry name" value="LIC"/>
    <property type="match status" value="1"/>
</dbReference>
<comment type="caution">
    <text evidence="21">The sequence shown here is derived from an EMBL/GenBank/DDBJ whole genome shotgun (WGS) entry which is preliminary data.</text>
</comment>
<dbReference type="CDD" id="cd19064">
    <property type="entry name" value="LGIC_TM_nAChR"/>
    <property type="match status" value="1"/>
</dbReference>
<dbReference type="PROSITE" id="PS00236">
    <property type="entry name" value="NEUROTR_ION_CHANNEL"/>
    <property type="match status" value="1"/>
</dbReference>
<feature type="signal peptide" evidence="17">
    <location>
        <begin position="1"/>
        <end position="23"/>
    </location>
</feature>
<evidence type="ECO:0000256" key="18">
    <source>
        <dbReference type="SAM" id="MobiDB-lite"/>
    </source>
</evidence>
<dbReference type="EMBL" id="NIVC01003299">
    <property type="protein sequence ID" value="PAA52107.1"/>
    <property type="molecule type" value="Genomic_DNA"/>
</dbReference>
<evidence type="ECO:0000256" key="12">
    <source>
        <dbReference type="ARBA" id="ARBA00023180"/>
    </source>
</evidence>
<keyword evidence="3" id="KW-1003">Cell membrane</keyword>
<dbReference type="PROSITE" id="PS51257">
    <property type="entry name" value="PROKAR_LIPOPROTEIN"/>
    <property type="match status" value="1"/>
</dbReference>
<evidence type="ECO:0000256" key="11">
    <source>
        <dbReference type="ARBA" id="ARBA00023170"/>
    </source>
</evidence>
<evidence type="ECO:0000256" key="15">
    <source>
        <dbReference type="ARBA" id="ARBA00023303"/>
    </source>
</evidence>
<feature type="region of interest" description="Disordered" evidence="18">
    <location>
        <begin position="378"/>
        <end position="426"/>
    </location>
</feature>